<dbReference type="InterPro" id="IPR029069">
    <property type="entry name" value="HotDog_dom_sf"/>
</dbReference>
<protein>
    <submittedName>
        <fullName evidence="1">Unannotated protein</fullName>
    </submittedName>
</protein>
<proteinExistence type="predicted"/>
<accession>A0A6J6L780</accession>
<dbReference type="AlphaFoldDB" id="A0A6J6L780"/>
<reference evidence="1" key="1">
    <citation type="submission" date="2020-05" db="EMBL/GenBank/DDBJ databases">
        <authorList>
            <person name="Chiriac C."/>
            <person name="Salcher M."/>
            <person name="Ghai R."/>
            <person name="Kavagutti S V."/>
        </authorList>
    </citation>
    <scope>NUCLEOTIDE SEQUENCE</scope>
</reference>
<dbReference type="Gene3D" id="3.10.129.10">
    <property type="entry name" value="Hotdog Thioesterase"/>
    <property type="match status" value="1"/>
</dbReference>
<sequence>MTVVRMMMQRRIADLDGQGHVNNVKYSEYIQEARVNLKNVLLGDLAPGFSQVVAKMEINYKVSLLHGYEAVPLDAWVSRIGNSSYDISYVLYDEQGRISLTALGTMVATGPNGSRPIPEDVRAILESHLEIAAK</sequence>
<gene>
    <name evidence="1" type="ORF">UFOPK2282_00291</name>
</gene>
<evidence type="ECO:0000313" key="1">
    <source>
        <dbReference type="EMBL" id="CAB4657058.1"/>
    </source>
</evidence>
<dbReference type="SUPFAM" id="SSF54637">
    <property type="entry name" value="Thioesterase/thiol ester dehydrase-isomerase"/>
    <property type="match status" value="1"/>
</dbReference>
<dbReference type="Pfam" id="PF13279">
    <property type="entry name" value="4HBT_2"/>
    <property type="match status" value="1"/>
</dbReference>
<name>A0A6J6L780_9ZZZZ</name>
<dbReference type="CDD" id="cd00586">
    <property type="entry name" value="4HBT"/>
    <property type="match status" value="1"/>
</dbReference>
<organism evidence="1">
    <name type="scientific">freshwater metagenome</name>
    <dbReference type="NCBI Taxonomy" id="449393"/>
    <lineage>
        <taxon>unclassified sequences</taxon>
        <taxon>metagenomes</taxon>
        <taxon>ecological metagenomes</taxon>
    </lineage>
</organism>
<dbReference type="EMBL" id="CAEZWR010000021">
    <property type="protein sequence ID" value="CAB4657058.1"/>
    <property type="molecule type" value="Genomic_DNA"/>
</dbReference>